<organism evidence="3 4">
    <name type="scientific">Fonsecaea monophora</name>
    <dbReference type="NCBI Taxonomy" id="254056"/>
    <lineage>
        <taxon>Eukaryota</taxon>
        <taxon>Fungi</taxon>
        <taxon>Dikarya</taxon>
        <taxon>Ascomycota</taxon>
        <taxon>Pezizomycotina</taxon>
        <taxon>Eurotiomycetes</taxon>
        <taxon>Chaetothyriomycetidae</taxon>
        <taxon>Chaetothyriales</taxon>
        <taxon>Herpotrichiellaceae</taxon>
        <taxon>Fonsecaea</taxon>
    </lineage>
</organism>
<dbReference type="GO" id="GO:0003691">
    <property type="term" value="F:double-stranded telomeric DNA binding"/>
    <property type="evidence" value="ECO:0007669"/>
    <property type="project" value="TreeGrafter"/>
</dbReference>
<evidence type="ECO:0000259" key="2">
    <source>
        <dbReference type="SMART" id="SM00717"/>
    </source>
</evidence>
<feature type="compositionally biased region" description="Basic and acidic residues" evidence="1">
    <location>
        <begin position="527"/>
        <end position="553"/>
    </location>
</feature>
<name>A0A177FJ06_9EURO</name>
<proteinExistence type="predicted"/>
<feature type="compositionally biased region" description="Basic and acidic residues" evidence="1">
    <location>
        <begin position="405"/>
        <end position="415"/>
    </location>
</feature>
<dbReference type="Pfam" id="PF00249">
    <property type="entry name" value="Myb_DNA-binding"/>
    <property type="match status" value="1"/>
</dbReference>
<comment type="caution">
    <text evidence="3">The sequence shown here is derived from an EMBL/GenBank/DDBJ whole genome shotgun (WGS) entry which is preliminary data.</text>
</comment>
<feature type="compositionally biased region" description="Polar residues" evidence="1">
    <location>
        <begin position="664"/>
        <end position="681"/>
    </location>
</feature>
<dbReference type="InterPro" id="IPR001005">
    <property type="entry name" value="SANT/Myb"/>
</dbReference>
<dbReference type="GeneID" id="34597382"/>
<keyword evidence="4" id="KW-1185">Reference proteome</keyword>
<dbReference type="InterPro" id="IPR052833">
    <property type="entry name" value="Telomeric_DNA-bd_trans-reg"/>
</dbReference>
<feature type="region of interest" description="Disordered" evidence="1">
    <location>
        <begin position="380"/>
        <end position="430"/>
    </location>
</feature>
<dbReference type="EMBL" id="LVKK01000009">
    <property type="protein sequence ID" value="OAG43620.1"/>
    <property type="molecule type" value="Genomic_DNA"/>
</dbReference>
<dbReference type="CDD" id="cd11660">
    <property type="entry name" value="SANT_TRF"/>
    <property type="match status" value="1"/>
</dbReference>
<dbReference type="InterPro" id="IPR009057">
    <property type="entry name" value="Homeodomain-like_sf"/>
</dbReference>
<dbReference type="SMART" id="SM00717">
    <property type="entry name" value="SANT"/>
    <property type="match status" value="1"/>
</dbReference>
<feature type="compositionally biased region" description="Basic residues" evidence="1">
    <location>
        <begin position="1"/>
        <end position="10"/>
    </location>
</feature>
<dbReference type="SUPFAM" id="SSF46689">
    <property type="entry name" value="Homeodomain-like"/>
    <property type="match status" value="1"/>
</dbReference>
<feature type="compositionally biased region" description="Polar residues" evidence="1">
    <location>
        <begin position="646"/>
        <end position="656"/>
    </location>
</feature>
<evidence type="ECO:0000313" key="3">
    <source>
        <dbReference type="EMBL" id="OAG43620.1"/>
    </source>
</evidence>
<dbReference type="Proteomes" id="UP000077002">
    <property type="component" value="Unassembled WGS sequence"/>
</dbReference>
<accession>A0A177FJ06</accession>
<protein>
    <recommendedName>
        <fullName evidence="2">Myb-like domain-containing protein</fullName>
    </recommendedName>
</protein>
<reference evidence="3 4" key="1">
    <citation type="submission" date="2016-03" db="EMBL/GenBank/DDBJ databases">
        <title>Draft genome sequence of the Fonsecaea monophora CBS 269.37.</title>
        <authorList>
            <person name="Bombassaro A."/>
            <person name="Vinicius W.A."/>
            <person name="De Hoog S."/>
            <person name="Sun J."/>
            <person name="Souza E.M."/>
            <person name="Raittz R.T."/>
            <person name="Costa F."/>
            <person name="Leao A.C."/>
            <person name="Tadra-Sfeir M.Z."/>
            <person name="Baura V."/>
            <person name="Balsanelli E."/>
            <person name="Pedrosa F.O."/>
            <person name="Moreno L.F."/>
            <person name="Steffens M.B."/>
            <person name="Xi L."/>
            <person name="Bocca A.L."/>
            <person name="Felipe M.S."/>
            <person name="Teixeira M."/>
            <person name="Telles Filho F.Q."/>
            <person name="Azevedo C.M."/>
            <person name="Gomes R."/>
            <person name="Vicente V.A."/>
        </authorList>
    </citation>
    <scope>NUCLEOTIDE SEQUENCE [LARGE SCALE GENOMIC DNA]</scope>
    <source>
        <strain evidence="3 4">CBS 269.37</strain>
    </source>
</reference>
<evidence type="ECO:0000256" key="1">
    <source>
        <dbReference type="SAM" id="MobiDB-lite"/>
    </source>
</evidence>
<gene>
    <name evidence="3" type="ORF">AYO21_02206</name>
</gene>
<evidence type="ECO:0000313" key="4">
    <source>
        <dbReference type="Proteomes" id="UP000077002"/>
    </source>
</evidence>
<feature type="compositionally biased region" description="Basic residues" evidence="1">
    <location>
        <begin position="445"/>
        <end position="459"/>
    </location>
</feature>
<feature type="region of interest" description="Disordered" evidence="1">
    <location>
        <begin position="445"/>
        <end position="728"/>
    </location>
</feature>
<feature type="region of interest" description="Disordered" evidence="1">
    <location>
        <begin position="1"/>
        <end position="57"/>
    </location>
</feature>
<dbReference type="Gene3D" id="1.10.10.60">
    <property type="entry name" value="Homeodomain-like"/>
    <property type="match status" value="1"/>
</dbReference>
<dbReference type="RefSeq" id="XP_022515572.1">
    <property type="nucleotide sequence ID" value="XM_022652186.1"/>
</dbReference>
<dbReference type="AlphaFoldDB" id="A0A177FJ06"/>
<dbReference type="PANTHER" id="PTHR47807:SF1">
    <property type="entry name" value="PROTEIN TBF1"/>
    <property type="match status" value="1"/>
</dbReference>
<feature type="compositionally biased region" description="Basic and acidic residues" evidence="1">
    <location>
        <begin position="626"/>
        <end position="635"/>
    </location>
</feature>
<dbReference type="PANTHER" id="PTHR47807">
    <property type="entry name" value="PROTEIN TBF1"/>
    <property type="match status" value="1"/>
</dbReference>
<sequence>MASRPRLRSSSRKDSPVSPPKPASLSVVIDASLNQNKRQTRSSREPATAQQPAQDVEQGLSTLVEEKQLSEQIEDFNSSISVSSEGSSITSSLESLIDALDRESIIDNLIKLRNDSDAVFSIFERGGKNGVVDICAKLLQSDPLLCRKLLSREEQLLTTMEVYGGSPGFIIPAVIIRKLTSDGKPCDTNNTPWRPDGVLYLANLALQLVQVFRRSLEERRNYLEFMFHNFPAPFHDLDAFPFSDDMVKDTYHFYMEILTQFYILQVEISHGDEEFDPDEVLGSVFYDEHNNIKGSSDEETHAKAMSRMSSIRSHFSTEAHPWINVEALRQQFLWSDFVAQAARWSLARKGELDDMINSKGGIEKLIDALIADDFQDEAGPASGFTQASELADPKTKALSPAADHNQAEHVGDTNRKYTSSTQKVKTGPLLGKAMKANIDRLKAFKAKHSARNPRDKVHHVSPTAPEPEQEIPQSPSPAVDETQPAAIDESESQEQILPQSSASAQEIAPTQQTNIVLETIRRQNQQSDKENKNEKAKKASLLDRQEGAERVEWDEPSDNGDTPPPPQPLKRRRPQASKDDAGPDEFETDKRATKRARASGDFSRGPSLTTRASLEVEEEHTTPINKDARIPDKSRAVAFANRGQHSRLTQIRSQSPDAIPGTVPISSSNPAPSRTQTSPSSRVLLEPIPAAKRRLPPSSAPVRTHPESFGSSRLPSERLPASQLSRVNQEAKERVRMSRELLHAPQGGQVRRPYTEEEVDRLLELIALYGTRWARILQEDNRHEDGPRLQDRTQVQLKDKARNIKLVYLKSGHRLPPGFETVSVGLRKIQELQELGISYIEGQNGARYARRRPYADDGVGDIDDIED</sequence>
<feature type="domain" description="Myb-like" evidence="2">
    <location>
        <begin position="750"/>
        <end position="807"/>
    </location>
</feature>
<dbReference type="GO" id="GO:0010833">
    <property type="term" value="P:telomere maintenance via telomere lengthening"/>
    <property type="evidence" value="ECO:0007669"/>
    <property type="project" value="TreeGrafter"/>
</dbReference>
<dbReference type="OrthoDB" id="5398572at2759"/>
<feature type="compositionally biased region" description="Polar residues" evidence="1">
    <location>
        <begin position="493"/>
        <end position="526"/>
    </location>
</feature>